<reference evidence="1" key="1">
    <citation type="journal article" date="2019" name="Sci. Rep.">
        <title>Draft genome of Tanacetum cinerariifolium, the natural source of mosquito coil.</title>
        <authorList>
            <person name="Yamashiro T."/>
            <person name="Shiraishi A."/>
            <person name="Satake H."/>
            <person name="Nakayama K."/>
        </authorList>
    </citation>
    <scope>NUCLEOTIDE SEQUENCE</scope>
</reference>
<feature type="non-terminal residue" evidence="1">
    <location>
        <position position="1"/>
    </location>
</feature>
<dbReference type="AlphaFoldDB" id="A0A699XI48"/>
<dbReference type="EMBL" id="BKCJ011868429">
    <property type="protein sequence ID" value="GFD59722.1"/>
    <property type="molecule type" value="Genomic_DNA"/>
</dbReference>
<name>A0A699XI48_TANCI</name>
<sequence>ASAAPLSVGDNPDMMVFAGGESAAQAEWQKTLQKEVDDQKAAREQMFGAAAMQQATKYYEDIKSQLTTTASKGDQLAAALKK</sequence>
<accession>A0A699XI48</accession>
<proteinExistence type="predicted"/>
<organism evidence="1">
    <name type="scientific">Tanacetum cinerariifolium</name>
    <name type="common">Dalmatian daisy</name>
    <name type="synonym">Chrysanthemum cinerariifolium</name>
    <dbReference type="NCBI Taxonomy" id="118510"/>
    <lineage>
        <taxon>Eukaryota</taxon>
        <taxon>Viridiplantae</taxon>
        <taxon>Streptophyta</taxon>
        <taxon>Embryophyta</taxon>
        <taxon>Tracheophyta</taxon>
        <taxon>Spermatophyta</taxon>
        <taxon>Magnoliopsida</taxon>
        <taxon>eudicotyledons</taxon>
        <taxon>Gunneridae</taxon>
        <taxon>Pentapetalae</taxon>
        <taxon>asterids</taxon>
        <taxon>campanulids</taxon>
        <taxon>Asterales</taxon>
        <taxon>Asteraceae</taxon>
        <taxon>Asteroideae</taxon>
        <taxon>Anthemideae</taxon>
        <taxon>Anthemidinae</taxon>
        <taxon>Tanacetum</taxon>
    </lineage>
</organism>
<feature type="non-terminal residue" evidence="1">
    <location>
        <position position="82"/>
    </location>
</feature>
<gene>
    <name evidence="1" type="ORF">Tci_931691</name>
</gene>
<protein>
    <submittedName>
        <fullName evidence="1">Uncharacterized protein</fullName>
    </submittedName>
</protein>
<comment type="caution">
    <text evidence="1">The sequence shown here is derived from an EMBL/GenBank/DDBJ whole genome shotgun (WGS) entry which is preliminary data.</text>
</comment>
<evidence type="ECO:0000313" key="1">
    <source>
        <dbReference type="EMBL" id="GFD59722.1"/>
    </source>
</evidence>